<proteinExistence type="predicted"/>
<name>A0ABV5MR31_9ACTN</name>
<protein>
    <recommendedName>
        <fullName evidence="3">HEAT repeat domain-containing protein</fullName>
    </recommendedName>
</protein>
<accession>A0ABV5MR31</accession>
<organism evidence="1 2">
    <name type="scientific">Dactylosporangium vinaceum</name>
    <dbReference type="NCBI Taxonomy" id="53362"/>
    <lineage>
        <taxon>Bacteria</taxon>
        <taxon>Bacillati</taxon>
        <taxon>Actinomycetota</taxon>
        <taxon>Actinomycetes</taxon>
        <taxon>Micromonosporales</taxon>
        <taxon>Micromonosporaceae</taxon>
        <taxon>Dactylosporangium</taxon>
    </lineage>
</organism>
<evidence type="ECO:0008006" key="3">
    <source>
        <dbReference type="Google" id="ProtNLM"/>
    </source>
</evidence>
<keyword evidence="2" id="KW-1185">Reference proteome</keyword>
<reference evidence="1 2" key="1">
    <citation type="submission" date="2024-09" db="EMBL/GenBank/DDBJ databases">
        <authorList>
            <person name="Sun Q."/>
            <person name="Mori K."/>
        </authorList>
    </citation>
    <scope>NUCLEOTIDE SEQUENCE [LARGE SCALE GENOMIC DNA]</scope>
    <source>
        <strain evidence="1 2">JCM 3307</strain>
    </source>
</reference>
<evidence type="ECO:0000313" key="1">
    <source>
        <dbReference type="EMBL" id="MFB9451324.1"/>
    </source>
</evidence>
<gene>
    <name evidence="1" type="ORF">ACFFTR_50385</name>
</gene>
<comment type="caution">
    <text evidence="1">The sequence shown here is derived from an EMBL/GenBank/DDBJ whole genome shotgun (WGS) entry which is preliminary data.</text>
</comment>
<dbReference type="EMBL" id="JBHMCA010000090">
    <property type="protein sequence ID" value="MFB9451324.1"/>
    <property type="molecule type" value="Genomic_DNA"/>
</dbReference>
<sequence>MLDSSPASVVSLLSLAEAGDDDGLAAELVDLAAGSQLPAAVRDELQALPDARRCALTLRVIERAAAADPPTPVDGLLMPILDGLAPDALSWRAAHHLIDAVATRTAAPPGSLAVLAAVAERETGECPPALLAVMRRTAHEGDKHWPARYRAPIQPWLERTHGRLNVGEPWAEAANAETPGPELLTHALAAAGAKPAARWARRAKTLLPELGADETRTLIRRWLSLVPRPRTITLRPDGERWDPNEVPDAYNARALRGLLYLLAVTPPQDDDIPAVGRLAQHAAEKIPGYGPRSQMIAYASVYALERFSTVASLRELTRLRSLGQPPGIAAALTTAIDRRAVALNVDPSRL</sequence>
<dbReference type="RefSeq" id="WP_380031623.1">
    <property type="nucleotide sequence ID" value="NZ_JBHMCA010000090.1"/>
</dbReference>
<evidence type="ECO:0000313" key="2">
    <source>
        <dbReference type="Proteomes" id="UP001589608"/>
    </source>
</evidence>
<dbReference type="Proteomes" id="UP001589608">
    <property type="component" value="Unassembled WGS sequence"/>
</dbReference>